<proteinExistence type="predicted"/>
<name>A0A857MQ39_9BACT</name>
<reference evidence="1" key="1">
    <citation type="journal article" date="2021" name="Nat. Microbiol.">
        <title>Cocultivation of an ultrasmall environmental parasitic bacterium with lytic ability against bacteria associated with wastewater foams.</title>
        <authorList>
            <person name="Batinovic S."/>
            <person name="Rose J.J.A."/>
            <person name="Ratcliffe J."/>
            <person name="Seviour R.J."/>
            <person name="Petrovski S."/>
        </authorList>
    </citation>
    <scope>NUCLEOTIDE SEQUENCE</scope>
    <source>
        <strain evidence="1">JR1</strain>
    </source>
</reference>
<dbReference type="Proteomes" id="UP001059824">
    <property type="component" value="Chromosome"/>
</dbReference>
<dbReference type="KEGG" id="mama:GII36_05015"/>
<keyword evidence="2" id="KW-1185">Reference proteome</keyword>
<accession>A0A857MQ39</accession>
<dbReference type="EMBL" id="CP045921">
    <property type="protein sequence ID" value="QHN43181.1"/>
    <property type="molecule type" value="Genomic_DNA"/>
</dbReference>
<sequence>MNKKRLIVIVALVLVVLAGAGVLAYVIAHDKNGVNNPGAQYGVGADGYGASVNPNEHLGTVKVLTKDQVNAGFGGDATVSKPEESGTLHLGDVKGETATFAVKTTKGDVSFEVDVRTYPSAEDLNAAGPFTGAEQAKVTGLSSEAHYLVPYGQEMLNDQQVALLTTKDKTSYKFAIVQSSDKIIYGTDEAKAILLEIAKKANLSEVK</sequence>
<gene>
    <name evidence="1" type="ORF">GII36_05015</name>
</gene>
<evidence type="ECO:0000313" key="1">
    <source>
        <dbReference type="EMBL" id="QHN43181.1"/>
    </source>
</evidence>
<organism evidence="1 2">
    <name type="scientific">Candidatus Mycosynbacter amalyticus</name>
    <dbReference type="NCBI Taxonomy" id="2665156"/>
    <lineage>
        <taxon>Bacteria</taxon>
        <taxon>Candidatus Saccharimonadota</taxon>
        <taxon>Candidatus Saccharimonadota incertae sedis</taxon>
        <taxon>Candidatus Mycosynbacter</taxon>
    </lineage>
</organism>
<evidence type="ECO:0000313" key="2">
    <source>
        <dbReference type="Proteomes" id="UP001059824"/>
    </source>
</evidence>
<dbReference type="RefSeq" id="WP_260763105.1">
    <property type="nucleotide sequence ID" value="NZ_CP045921.1"/>
</dbReference>
<dbReference type="AlphaFoldDB" id="A0A857MQ39"/>
<protein>
    <submittedName>
        <fullName evidence="1">Uncharacterized protein</fullName>
    </submittedName>
</protein>